<feature type="transmembrane region" description="Helical" evidence="1">
    <location>
        <begin position="140"/>
        <end position="158"/>
    </location>
</feature>
<keyword evidence="4" id="KW-1185">Reference proteome</keyword>
<sequence>MTLLQRLGLQSRTRRRWLTFAFAMLALSGFAALAGEMREADTARWDTAALHLAQQWRATHPLVEAIMRELSSLGSTAVMTLFTVLAAGYLCAVGRPARAVAVSLAMVSGALAVTALKMGFGRARPDPAFAALVQEGLSFPSGHASMSAVFYLTMGVLLAQRQQGLRVRAYLISIAAFMTGLIGVTRVMLGVHWASDVLAGWAFGAGWAALWFWIASHLRDARRSGGS</sequence>
<dbReference type="InterPro" id="IPR036938">
    <property type="entry name" value="PAP2/HPO_sf"/>
</dbReference>
<proteinExistence type="predicted"/>
<dbReference type="SMART" id="SM00014">
    <property type="entry name" value="acidPPc"/>
    <property type="match status" value="1"/>
</dbReference>
<dbReference type="Pfam" id="PF01569">
    <property type="entry name" value="PAP2"/>
    <property type="match status" value="1"/>
</dbReference>
<dbReference type="RefSeq" id="WP_394478458.1">
    <property type="nucleotide sequence ID" value="NZ_JBIGHV010000003.1"/>
</dbReference>
<evidence type="ECO:0000256" key="1">
    <source>
        <dbReference type="SAM" id="Phobius"/>
    </source>
</evidence>
<evidence type="ECO:0000313" key="3">
    <source>
        <dbReference type="EMBL" id="MFG6430303.1"/>
    </source>
</evidence>
<accession>A0ABW7F156</accession>
<gene>
    <name evidence="3" type="ORF">ACG00Y_10285</name>
</gene>
<feature type="domain" description="Phosphatidic acid phosphatase type 2/haloperoxidase" evidence="2">
    <location>
        <begin position="98"/>
        <end position="212"/>
    </location>
</feature>
<dbReference type="EMBL" id="JBIGHV010000003">
    <property type="protein sequence ID" value="MFG6430303.1"/>
    <property type="molecule type" value="Genomic_DNA"/>
</dbReference>
<organism evidence="3 4">
    <name type="scientific">Pelomonas parva</name>
    <dbReference type="NCBI Taxonomy" id="3299032"/>
    <lineage>
        <taxon>Bacteria</taxon>
        <taxon>Pseudomonadati</taxon>
        <taxon>Pseudomonadota</taxon>
        <taxon>Betaproteobacteria</taxon>
        <taxon>Burkholderiales</taxon>
        <taxon>Sphaerotilaceae</taxon>
        <taxon>Roseateles</taxon>
    </lineage>
</organism>
<feature type="transmembrane region" description="Helical" evidence="1">
    <location>
        <begin position="170"/>
        <end position="191"/>
    </location>
</feature>
<dbReference type="SUPFAM" id="SSF48317">
    <property type="entry name" value="Acid phosphatase/Vanadium-dependent haloperoxidase"/>
    <property type="match status" value="1"/>
</dbReference>
<name>A0ABW7F156_9BURK</name>
<protein>
    <submittedName>
        <fullName evidence="3">Phosphatase PAP2 family protein</fullName>
    </submittedName>
</protein>
<dbReference type="CDD" id="cd03392">
    <property type="entry name" value="PAP2_like_2"/>
    <property type="match status" value="1"/>
</dbReference>
<feature type="transmembrane region" description="Helical" evidence="1">
    <location>
        <begin position="70"/>
        <end position="92"/>
    </location>
</feature>
<dbReference type="PANTHER" id="PTHR14969:SF13">
    <property type="entry name" value="AT30094P"/>
    <property type="match status" value="1"/>
</dbReference>
<evidence type="ECO:0000313" key="4">
    <source>
        <dbReference type="Proteomes" id="UP001606210"/>
    </source>
</evidence>
<feature type="transmembrane region" description="Helical" evidence="1">
    <location>
        <begin position="197"/>
        <end position="214"/>
    </location>
</feature>
<evidence type="ECO:0000259" key="2">
    <source>
        <dbReference type="SMART" id="SM00014"/>
    </source>
</evidence>
<comment type="caution">
    <text evidence="3">The sequence shown here is derived from an EMBL/GenBank/DDBJ whole genome shotgun (WGS) entry which is preliminary data.</text>
</comment>
<reference evidence="3 4" key="1">
    <citation type="submission" date="2024-08" db="EMBL/GenBank/DDBJ databases">
        <authorList>
            <person name="Lu H."/>
        </authorList>
    </citation>
    <scope>NUCLEOTIDE SEQUENCE [LARGE SCALE GENOMIC DNA]</scope>
    <source>
        <strain evidence="3 4">LYH14W</strain>
    </source>
</reference>
<dbReference type="Proteomes" id="UP001606210">
    <property type="component" value="Unassembled WGS sequence"/>
</dbReference>
<dbReference type="PANTHER" id="PTHR14969">
    <property type="entry name" value="SPHINGOSINE-1-PHOSPHATE PHOSPHOHYDROLASE"/>
    <property type="match status" value="1"/>
</dbReference>
<dbReference type="Gene3D" id="1.20.144.10">
    <property type="entry name" value="Phosphatidic acid phosphatase type 2/haloperoxidase"/>
    <property type="match status" value="1"/>
</dbReference>
<keyword evidence="1" id="KW-1133">Transmembrane helix</keyword>
<keyword evidence="1" id="KW-0472">Membrane</keyword>
<keyword evidence="1" id="KW-0812">Transmembrane</keyword>
<dbReference type="InterPro" id="IPR000326">
    <property type="entry name" value="PAP2/HPO"/>
</dbReference>
<feature type="transmembrane region" description="Helical" evidence="1">
    <location>
        <begin position="99"/>
        <end position="120"/>
    </location>
</feature>